<dbReference type="PANTHER" id="PTHR30004">
    <property type="entry name" value="4-HYDROXYTHREONINE-4-PHOSPHATE DEHYDROGENASE"/>
    <property type="match status" value="1"/>
</dbReference>
<evidence type="ECO:0000256" key="3">
    <source>
        <dbReference type="ARBA" id="ARBA00023027"/>
    </source>
</evidence>
<gene>
    <name evidence="4" type="ORF">METZ01_LOCUS56212</name>
</gene>
<reference evidence="4" key="1">
    <citation type="submission" date="2018-05" db="EMBL/GenBank/DDBJ databases">
        <authorList>
            <person name="Lanie J.A."/>
            <person name="Ng W.-L."/>
            <person name="Kazmierczak K.M."/>
            <person name="Andrzejewski T.M."/>
            <person name="Davidsen T.M."/>
            <person name="Wayne K.J."/>
            <person name="Tettelin H."/>
            <person name="Glass J.I."/>
            <person name="Rusch D."/>
            <person name="Podicherti R."/>
            <person name="Tsui H.-C.T."/>
            <person name="Winkler M.E."/>
        </authorList>
    </citation>
    <scope>NUCLEOTIDE SEQUENCE</scope>
</reference>
<dbReference type="SUPFAM" id="SSF53659">
    <property type="entry name" value="Isocitrate/Isopropylmalate dehydrogenase-like"/>
    <property type="match status" value="1"/>
</dbReference>
<keyword evidence="3" id="KW-0520">NAD</keyword>
<proteinExistence type="predicted"/>
<dbReference type="PANTHER" id="PTHR30004:SF6">
    <property type="entry name" value="D-THREONATE 4-PHOSPHATE DEHYDROGENASE"/>
    <property type="match status" value="1"/>
</dbReference>
<protein>
    <recommendedName>
        <fullName evidence="5">4-hydroxythreonine-4-phosphate dehydrogenase</fullName>
    </recommendedName>
</protein>
<dbReference type="Gene3D" id="3.40.718.10">
    <property type="entry name" value="Isopropylmalate Dehydrogenase"/>
    <property type="match status" value="1"/>
</dbReference>
<evidence type="ECO:0008006" key="5">
    <source>
        <dbReference type="Google" id="ProtNLM"/>
    </source>
</evidence>
<dbReference type="GO" id="GO:0051287">
    <property type="term" value="F:NAD binding"/>
    <property type="evidence" value="ECO:0007669"/>
    <property type="project" value="InterPro"/>
</dbReference>
<sequence>PITTHIKLKKVSRNISKKKIVDKLITINKFFLKKLKMKPKIGILGLNPHNDEFRKNSEERKFIIPAIKQLRKKRVSVEGPLSPDTAFLDFKKKGFNVLVGMYHDQVLSPFKLLFKFDAINITLGIPYIRISPDHGTGKNLIKKNLANPKSLMECIKFFNNRNVKT</sequence>
<evidence type="ECO:0000313" key="4">
    <source>
        <dbReference type="EMBL" id="SVA03358.1"/>
    </source>
</evidence>
<organism evidence="4">
    <name type="scientific">marine metagenome</name>
    <dbReference type="NCBI Taxonomy" id="408172"/>
    <lineage>
        <taxon>unclassified sequences</taxon>
        <taxon>metagenomes</taxon>
        <taxon>ecological metagenomes</taxon>
    </lineage>
</organism>
<dbReference type="GO" id="GO:0016491">
    <property type="term" value="F:oxidoreductase activity"/>
    <property type="evidence" value="ECO:0007669"/>
    <property type="project" value="UniProtKB-KW"/>
</dbReference>
<evidence type="ECO:0000256" key="1">
    <source>
        <dbReference type="ARBA" id="ARBA00022723"/>
    </source>
</evidence>
<evidence type="ECO:0000256" key="2">
    <source>
        <dbReference type="ARBA" id="ARBA00023002"/>
    </source>
</evidence>
<keyword evidence="1" id="KW-0479">Metal-binding</keyword>
<name>A0A381SJA5_9ZZZZ</name>
<dbReference type="GO" id="GO:0046872">
    <property type="term" value="F:metal ion binding"/>
    <property type="evidence" value="ECO:0007669"/>
    <property type="project" value="UniProtKB-KW"/>
</dbReference>
<feature type="non-terminal residue" evidence="4">
    <location>
        <position position="1"/>
    </location>
</feature>
<accession>A0A381SJA5</accession>
<dbReference type="AlphaFoldDB" id="A0A381SJA5"/>
<dbReference type="EMBL" id="UINC01003099">
    <property type="protein sequence ID" value="SVA03358.1"/>
    <property type="molecule type" value="Genomic_DNA"/>
</dbReference>
<dbReference type="Pfam" id="PF04166">
    <property type="entry name" value="PdxA"/>
    <property type="match status" value="1"/>
</dbReference>
<dbReference type="InterPro" id="IPR005255">
    <property type="entry name" value="PdxA_fam"/>
</dbReference>
<keyword evidence="2" id="KW-0560">Oxidoreductase</keyword>